<accession>A0ABR9RT03</accession>
<feature type="transmembrane region" description="Helical" evidence="7">
    <location>
        <begin position="281"/>
        <end position="305"/>
    </location>
</feature>
<evidence type="ECO:0000313" key="10">
    <source>
        <dbReference type="Proteomes" id="UP000756387"/>
    </source>
</evidence>
<feature type="domain" description="Peptidase M48" evidence="8">
    <location>
        <begin position="127"/>
        <end position="204"/>
    </location>
</feature>
<dbReference type="Gene3D" id="3.30.2010.10">
    <property type="entry name" value="Metalloproteases ('zincins'), catalytic domain"/>
    <property type="match status" value="1"/>
</dbReference>
<proteinExistence type="inferred from homology"/>
<comment type="cofactor">
    <cofactor evidence="6">
        <name>Zn(2+)</name>
        <dbReference type="ChEBI" id="CHEBI:29105"/>
    </cofactor>
    <text evidence="6">Binds 1 zinc ion per subunit.</text>
</comment>
<evidence type="ECO:0000259" key="8">
    <source>
        <dbReference type="Pfam" id="PF01435"/>
    </source>
</evidence>
<evidence type="ECO:0000256" key="1">
    <source>
        <dbReference type="ARBA" id="ARBA00022670"/>
    </source>
</evidence>
<name>A0ABR9RT03_9ACTN</name>
<evidence type="ECO:0000256" key="7">
    <source>
        <dbReference type="SAM" id="Phobius"/>
    </source>
</evidence>
<dbReference type="InterPro" id="IPR001915">
    <property type="entry name" value="Peptidase_M48"/>
</dbReference>
<dbReference type="Proteomes" id="UP000756387">
    <property type="component" value="Unassembled WGS sequence"/>
</dbReference>
<dbReference type="CDD" id="cd07326">
    <property type="entry name" value="M56_BlaR1_MecR1_like"/>
    <property type="match status" value="1"/>
</dbReference>
<dbReference type="Pfam" id="PF01435">
    <property type="entry name" value="Peptidase_M48"/>
    <property type="match status" value="1"/>
</dbReference>
<keyword evidence="2" id="KW-0479">Metal-binding</keyword>
<keyword evidence="7" id="KW-0812">Transmembrane</keyword>
<evidence type="ECO:0000313" key="9">
    <source>
        <dbReference type="EMBL" id="MBE7324270.1"/>
    </source>
</evidence>
<protein>
    <submittedName>
        <fullName evidence="9">M56 family metallopeptidase</fullName>
    </submittedName>
</protein>
<keyword evidence="3 6" id="KW-0378">Hydrolase</keyword>
<organism evidence="9 10">
    <name type="scientific">Nocardioides malaquae</name>
    <dbReference type="NCBI Taxonomy" id="2773426"/>
    <lineage>
        <taxon>Bacteria</taxon>
        <taxon>Bacillati</taxon>
        <taxon>Actinomycetota</taxon>
        <taxon>Actinomycetes</taxon>
        <taxon>Propionibacteriales</taxon>
        <taxon>Nocardioidaceae</taxon>
        <taxon>Nocardioides</taxon>
    </lineage>
</organism>
<keyword evidence="10" id="KW-1185">Reference proteome</keyword>
<feature type="transmembrane region" description="Helical" evidence="7">
    <location>
        <begin position="90"/>
        <end position="115"/>
    </location>
</feature>
<dbReference type="PANTHER" id="PTHR34978">
    <property type="entry name" value="POSSIBLE SENSOR-TRANSDUCER PROTEIN BLAR"/>
    <property type="match status" value="1"/>
</dbReference>
<comment type="similarity">
    <text evidence="6">Belongs to the peptidase M48 family.</text>
</comment>
<dbReference type="PANTHER" id="PTHR34978:SF3">
    <property type="entry name" value="SLR0241 PROTEIN"/>
    <property type="match status" value="1"/>
</dbReference>
<evidence type="ECO:0000256" key="2">
    <source>
        <dbReference type="ARBA" id="ARBA00022723"/>
    </source>
</evidence>
<keyword evidence="7" id="KW-1133">Transmembrane helix</keyword>
<reference evidence="9 10" key="1">
    <citation type="submission" date="2020-10" db="EMBL/GenBank/DDBJ databases">
        <title>Nocardioides sp. isolated from sludge.</title>
        <authorList>
            <person name="Zhang X."/>
        </authorList>
    </citation>
    <scope>NUCLEOTIDE SEQUENCE [LARGE SCALE GENOMIC DNA]</scope>
    <source>
        <strain evidence="9 10">Y6</strain>
    </source>
</reference>
<sequence length="323" mass="34144">MTAPLLLLLLAVGLTTLGPRVLLAADWPLNQPSWGIWAWQSLTATVAWALILGGLTLAVPVLPGASHIGDLVRTTHLDVTDHYETPAGTIFAVGALVATVALVINLTRVFLGVMLSSRQHRRMQLETLALIGRPHPEGYTVVDLPIPLVYSVPGHGGAIVVTTAALAALGEDELRSALSHERRHLRARHDLALMLTEVLRRAFHDLPFFATAHAQIEQLVEMQADDAAQGVGQRAAMAGALTTFVGTAGPDTPTAASAGRSRRIRRLVDGDRHRDSVRLRVGVGVGLATSALLVAPIGLAFLPALGASKQGCCDVAVARPTTH</sequence>
<dbReference type="EMBL" id="JADCSA010000005">
    <property type="protein sequence ID" value="MBE7324270.1"/>
    <property type="molecule type" value="Genomic_DNA"/>
</dbReference>
<dbReference type="InterPro" id="IPR052173">
    <property type="entry name" value="Beta-lactam_resp_regulator"/>
</dbReference>
<evidence type="ECO:0000256" key="6">
    <source>
        <dbReference type="RuleBase" id="RU003983"/>
    </source>
</evidence>
<keyword evidence="7" id="KW-0472">Membrane</keyword>
<evidence type="ECO:0000256" key="5">
    <source>
        <dbReference type="ARBA" id="ARBA00023049"/>
    </source>
</evidence>
<keyword evidence="4 6" id="KW-0862">Zinc</keyword>
<keyword evidence="1 6" id="KW-0645">Protease</keyword>
<gene>
    <name evidence="9" type="ORF">IEQ44_06365</name>
</gene>
<dbReference type="RefSeq" id="WP_193637610.1">
    <property type="nucleotide sequence ID" value="NZ_JADCSA010000005.1"/>
</dbReference>
<keyword evidence="5 6" id="KW-0482">Metalloprotease</keyword>
<comment type="caution">
    <text evidence="9">The sequence shown here is derived from an EMBL/GenBank/DDBJ whole genome shotgun (WGS) entry which is preliminary data.</text>
</comment>
<evidence type="ECO:0000256" key="3">
    <source>
        <dbReference type="ARBA" id="ARBA00022801"/>
    </source>
</evidence>
<evidence type="ECO:0000256" key="4">
    <source>
        <dbReference type="ARBA" id="ARBA00022833"/>
    </source>
</evidence>